<dbReference type="SUPFAM" id="SSF53474">
    <property type="entry name" value="alpha/beta-Hydrolases"/>
    <property type="match status" value="1"/>
</dbReference>
<dbReference type="PANTHER" id="PTHR43194:SF4">
    <property type="entry name" value="AB HYDROLASE-1 DOMAIN-CONTAINING PROTEIN"/>
    <property type="match status" value="1"/>
</dbReference>
<feature type="domain" description="AB hydrolase-1" evidence="2">
    <location>
        <begin position="105"/>
        <end position="442"/>
    </location>
</feature>
<proteinExistence type="predicted"/>
<gene>
    <name evidence="3" type="ORF">G6O67_007539</name>
</gene>
<protein>
    <recommendedName>
        <fullName evidence="2">AB hydrolase-1 domain-containing protein</fullName>
    </recommendedName>
</protein>
<dbReference type="OrthoDB" id="9978720at2759"/>
<dbReference type="AlphaFoldDB" id="A0A8H4LU35"/>
<dbReference type="InterPro" id="IPR000073">
    <property type="entry name" value="AB_hydrolase_1"/>
</dbReference>
<sequence>MSSSNGDGEPSGPRPSANNSTGVENMRDPPKDIDPAQGHGVAVFDPIPVPVPLEQPLEGAFNTRTTFFVEAEWPEGSNTKTGKRLVGRMYVECLEPLMVVHGCSIILIHGDWHTGQIWTTKPDGKPGWASYFNYQGYRVFVVDLPPCGRSNLLSDGQFHSTHQGAMVDASLIERDVTAPGKQDVKGWDSARLHSQWPGTGQRGDPAFESYLSSLVPLPLKRADRQTLAQSALSQLLERTGRAVLIGEGSGATMAWLAADAKPHLVVGVVAIEPAGPPAGTACTVGADGVRRYTSHIRLDPGVRPYGLTDIPLTYEPPLEPRSPAKSPGSTTSDEVGLDFVTRTLFDGEGTCMLQRCGCTACGDGKKRSKVGERNIIRELANLRKMPHAILTGEASSHSKYDWATAEYMRQAGVMVHKLPLERYHIGGNGHLMFLERNSDFVAGLITIWIDSCVKKGPPPPYLS</sequence>
<feature type="region of interest" description="Disordered" evidence="1">
    <location>
        <begin position="1"/>
        <end position="41"/>
    </location>
</feature>
<dbReference type="Proteomes" id="UP000557566">
    <property type="component" value="Unassembled WGS sequence"/>
</dbReference>
<organism evidence="3 4">
    <name type="scientific">Ophiocordyceps sinensis</name>
    <dbReference type="NCBI Taxonomy" id="72228"/>
    <lineage>
        <taxon>Eukaryota</taxon>
        <taxon>Fungi</taxon>
        <taxon>Dikarya</taxon>
        <taxon>Ascomycota</taxon>
        <taxon>Pezizomycotina</taxon>
        <taxon>Sordariomycetes</taxon>
        <taxon>Hypocreomycetidae</taxon>
        <taxon>Hypocreales</taxon>
        <taxon>Ophiocordycipitaceae</taxon>
        <taxon>Ophiocordyceps</taxon>
    </lineage>
</organism>
<evidence type="ECO:0000313" key="4">
    <source>
        <dbReference type="Proteomes" id="UP000557566"/>
    </source>
</evidence>
<accession>A0A8H4LU35</accession>
<evidence type="ECO:0000256" key="1">
    <source>
        <dbReference type="SAM" id="MobiDB-lite"/>
    </source>
</evidence>
<feature type="compositionally biased region" description="Basic and acidic residues" evidence="1">
    <location>
        <begin position="25"/>
        <end position="34"/>
    </location>
</feature>
<reference evidence="3 4" key="1">
    <citation type="journal article" date="2020" name="Genome Biol. Evol.">
        <title>A new high-quality draft genome assembly of the Chinese cordyceps Ophiocordyceps sinensis.</title>
        <authorList>
            <person name="Shu R."/>
            <person name="Zhang J."/>
            <person name="Meng Q."/>
            <person name="Zhang H."/>
            <person name="Zhou G."/>
            <person name="Li M."/>
            <person name="Wu P."/>
            <person name="Zhao Y."/>
            <person name="Chen C."/>
            <person name="Qin Q."/>
        </authorList>
    </citation>
    <scope>NUCLEOTIDE SEQUENCE [LARGE SCALE GENOMIC DNA]</scope>
    <source>
        <strain evidence="3 4">IOZ07</strain>
    </source>
</reference>
<evidence type="ECO:0000259" key="2">
    <source>
        <dbReference type="Pfam" id="PF12697"/>
    </source>
</evidence>
<dbReference type="Gene3D" id="3.40.50.1820">
    <property type="entry name" value="alpha/beta hydrolase"/>
    <property type="match status" value="1"/>
</dbReference>
<dbReference type="InterPro" id="IPR029058">
    <property type="entry name" value="AB_hydrolase_fold"/>
</dbReference>
<name>A0A8H4LU35_9HYPO</name>
<dbReference type="Pfam" id="PF12697">
    <property type="entry name" value="Abhydrolase_6"/>
    <property type="match status" value="1"/>
</dbReference>
<evidence type="ECO:0000313" key="3">
    <source>
        <dbReference type="EMBL" id="KAF4505609.1"/>
    </source>
</evidence>
<comment type="caution">
    <text evidence="3">The sequence shown here is derived from an EMBL/GenBank/DDBJ whole genome shotgun (WGS) entry which is preliminary data.</text>
</comment>
<keyword evidence="4" id="KW-1185">Reference proteome</keyword>
<dbReference type="PANTHER" id="PTHR43194">
    <property type="entry name" value="HYDROLASE ALPHA/BETA FOLD FAMILY"/>
    <property type="match status" value="1"/>
</dbReference>
<dbReference type="InterPro" id="IPR050228">
    <property type="entry name" value="Carboxylesterase_BioH"/>
</dbReference>
<dbReference type="EMBL" id="JAAVMX010000008">
    <property type="protein sequence ID" value="KAF4505609.1"/>
    <property type="molecule type" value="Genomic_DNA"/>
</dbReference>